<keyword evidence="3" id="KW-1185">Reference proteome</keyword>
<gene>
    <name evidence="2" type="ORF">DNG_09419</name>
</gene>
<dbReference type="AlphaFoldDB" id="A0AAE8N5P0"/>
<reference evidence="2" key="1">
    <citation type="submission" date="2018-03" db="EMBL/GenBank/DDBJ databases">
        <authorList>
            <person name="Guldener U."/>
        </authorList>
    </citation>
    <scope>NUCLEOTIDE SEQUENCE</scope>
</reference>
<feature type="region of interest" description="Disordered" evidence="1">
    <location>
        <begin position="1"/>
        <end position="242"/>
    </location>
</feature>
<feature type="compositionally biased region" description="Pro residues" evidence="1">
    <location>
        <begin position="157"/>
        <end position="166"/>
    </location>
</feature>
<organism evidence="2 3">
    <name type="scientific">Cephalotrichum gorgonifer</name>
    <dbReference type="NCBI Taxonomy" id="2041049"/>
    <lineage>
        <taxon>Eukaryota</taxon>
        <taxon>Fungi</taxon>
        <taxon>Dikarya</taxon>
        <taxon>Ascomycota</taxon>
        <taxon>Pezizomycotina</taxon>
        <taxon>Sordariomycetes</taxon>
        <taxon>Hypocreomycetidae</taxon>
        <taxon>Microascales</taxon>
        <taxon>Microascaceae</taxon>
        <taxon>Cephalotrichum</taxon>
    </lineage>
</organism>
<evidence type="ECO:0000313" key="2">
    <source>
        <dbReference type="EMBL" id="SPO06725.1"/>
    </source>
</evidence>
<comment type="caution">
    <text evidence="2">The sequence shown here is derived from an EMBL/GenBank/DDBJ whole genome shotgun (WGS) entry which is preliminary data.</text>
</comment>
<feature type="compositionally biased region" description="Polar residues" evidence="1">
    <location>
        <begin position="57"/>
        <end position="72"/>
    </location>
</feature>
<feature type="compositionally biased region" description="Low complexity" evidence="1">
    <location>
        <begin position="87"/>
        <end position="100"/>
    </location>
</feature>
<evidence type="ECO:0000313" key="3">
    <source>
        <dbReference type="Proteomes" id="UP001187682"/>
    </source>
</evidence>
<dbReference type="Proteomes" id="UP001187682">
    <property type="component" value="Unassembled WGS sequence"/>
</dbReference>
<sequence>MATATLLRPSAPYSQPHSQPHSYSPGYPNAPAPSNKSDMISPIEPRRASDPADAPQHRQSLPSISEVISSAGSPVGSLSQPPPPISIPSFPSPFSASPRPYSDPHTGHDKGPSTHPLHPPPTYPSRQEPLPPFGDSSRAHHPFASRPGPSPLHSFSPPHPSPPTKPEQPRLESDSIADQHAMNGGYRHPPPIAPYSTTGQLAPGQLPQPSPYPLSPRHAGPPVHSPFDPQRGPPPRQEEGEDARARYEMPLNRHIEAWTYQECLSRIASSSRTIFNFAEGYGKIAQEQHTSRPIPERLPTEREVTDMLGNLDYIRRSLENVRDLVQQSTRAEIPREVPAKAPFEEEDVQIALHLPDDAIAATGSILPSGGEDRTAPGRSVMHAAYITLS</sequence>
<dbReference type="EMBL" id="ONZQ02000016">
    <property type="protein sequence ID" value="SPO06725.1"/>
    <property type="molecule type" value="Genomic_DNA"/>
</dbReference>
<proteinExistence type="predicted"/>
<name>A0AAE8N5P0_9PEZI</name>
<protein>
    <submittedName>
        <fullName evidence="2">Uncharacterized protein</fullName>
    </submittedName>
</protein>
<accession>A0AAE8N5P0</accession>
<evidence type="ECO:0000256" key="1">
    <source>
        <dbReference type="SAM" id="MobiDB-lite"/>
    </source>
</evidence>
<feature type="compositionally biased region" description="Low complexity" evidence="1">
    <location>
        <begin position="9"/>
        <end position="25"/>
    </location>
</feature>